<comment type="catalytic activity">
    <reaction evidence="5">
        <text>a uridine in RNA = a pseudouridine in RNA</text>
        <dbReference type="Rhea" id="RHEA:48348"/>
        <dbReference type="Rhea" id="RHEA-COMP:12068"/>
        <dbReference type="Rhea" id="RHEA-COMP:12069"/>
        <dbReference type="ChEBI" id="CHEBI:65314"/>
        <dbReference type="ChEBI" id="CHEBI:65315"/>
    </reaction>
</comment>
<dbReference type="InterPro" id="IPR006145">
    <property type="entry name" value="PsdUridine_synth_RsuA/RluA"/>
</dbReference>
<dbReference type="GO" id="GO:0120159">
    <property type="term" value="F:rRNA pseudouridine synthase activity"/>
    <property type="evidence" value="ECO:0007669"/>
    <property type="project" value="UniProtKB-ARBA"/>
</dbReference>
<keyword evidence="4" id="KW-0694">RNA-binding</keyword>
<dbReference type="PANTHER" id="PTHR21600:SF44">
    <property type="entry name" value="RIBOSOMAL LARGE SUBUNIT PSEUDOURIDINE SYNTHASE D"/>
    <property type="match status" value="1"/>
</dbReference>
<feature type="active site" evidence="3">
    <location>
        <position position="152"/>
    </location>
</feature>
<dbReference type="Gene3D" id="3.10.290.10">
    <property type="entry name" value="RNA-binding S4 domain"/>
    <property type="match status" value="1"/>
</dbReference>
<protein>
    <recommendedName>
        <fullName evidence="5">Pseudouridine synthase</fullName>
        <ecNumber evidence="5">5.4.99.-</ecNumber>
    </recommendedName>
</protein>
<evidence type="ECO:0000256" key="5">
    <source>
        <dbReference type="RuleBase" id="RU362028"/>
    </source>
</evidence>
<evidence type="ECO:0000256" key="1">
    <source>
        <dbReference type="ARBA" id="ARBA00010876"/>
    </source>
</evidence>
<name>A0A7C4LMT3_9PLAN</name>
<dbReference type="InterPro" id="IPR002942">
    <property type="entry name" value="S4_RNA-bd"/>
</dbReference>
<dbReference type="AlphaFoldDB" id="A0A7C4LMT3"/>
<evidence type="ECO:0000256" key="4">
    <source>
        <dbReference type="PROSITE-ProRule" id="PRU00182"/>
    </source>
</evidence>
<evidence type="ECO:0000256" key="2">
    <source>
        <dbReference type="ARBA" id="ARBA00023235"/>
    </source>
</evidence>
<dbReference type="SMART" id="SM00363">
    <property type="entry name" value="S4"/>
    <property type="match status" value="1"/>
</dbReference>
<gene>
    <name evidence="7" type="ORF">ENS64_07100</name>
</gene>
<dbReference type="EMBL" id="DSVQ01000012">
    <property type="protein sequence ID" value="HGT39017.1"/>
    <property type="molecule type" value="Genomic_DNA"/>
</dbReference>
<evidence type="ECO:0000259" key="6">
    <source>
        <dbReference type="SMART" id="SM00363"/>
    </source>
</evidence>
<dbReference type="InterPro" id="IPR050188">
    <property type="entry name" value="RluA_PseudoU_synthase"/>
</dbReference>
<organism evidence="7">
    <name type="scientific">Schlesneria paludicola</name>
    <dbReference type="NCBI Taxonomy" id="360056"/>
    <lineage>
        <taxon>Bacteria</taxon>
        <taxon>Pseudomonadati</taxon>
        <taxon>Planctomycetota</taxon>
        <taxon>Planctomycetia</taxon>
        <taxon>Planctomycetales</taxon>
        <taxon>Planctomycetaceae</taxon>
        <taxon>Schlesneria</taxon>
    </lineage>
</organism>
<comment type="function">
    <text evidence="5">Responsible for synthesis of pseudouridine from uracil.</text>
</comment>
<dbReference type="PANTHER" id="PTHR21600">
    <property type="entry name" value="MITOCHONDRIAL RNA PSEUDOURIDINE SYNTHASE"/>
    <property type="match status" value="1"/>
</dbReference>
<dbReference type="PROSITE" id="PS01129">
    <property type="entry name" value="PSI_RLU"/>
    <property type="match status" value="1"/>
</dbReference>
<evidence type="ECO:0000313" key="7">
    <source>
        <dbReference type="EMBL" id="HGT39017.1"/>
    </source>
</evidence>
<keyword evidence="2 5" id="KW-0413">Isomerase</keyword>
<dbReference type="InterPro" id="IPR006225">
    <property type="entry name" value="PsdUridine_synth_RluC/D"/>
</dbReference>
<reference evidence="7" key="1">
    <citation type="journal article" date="2020" name="mSystems">
        <title>Genome- and Community-Level Interaction Insights into Carbon Utilization and Element Cycling Functions of Hydrothermarchaeota in Hydrothermal Sediment.</title>
        <authorList>
            <person name="Zhou Z."/>
            <person name="Liu Y."/>
            <person name="Xu W."/>
            <person name="Pan J."/>
            <person name="Luo Z.H."/>
            <person name="Li M."/>
        </authorList>
    </citation>
    <scope>NUCLEOTIDE SEQUENCE [LARGE SCALE GENOMIC DNA]</scope>
    <source>
        <strain evidence="7">SpSt-508</strain>
    </source>
</reference>
<dbReference type="Gene3D" id="3.30.2350.10">
    <property type="entry name" value="Pseudouridine synthase"/>
    <property type="match status" value="1"/>
</dbReference>
<dbReference type="InterPro" id="IPR006224">
    <property type="entry name" value="PsdUridine_synth_RluA-like_CS"/>
</dbReference>
<dbReference type="GO" id="GO:0000455">
    <property type="term" value="P:enzyme-directed rRNA pseudouridine synthesis"/>
    <property type="evidence" value="ECO:0007669"/>
    <property type="project" value="TreeGrafter"/>
</dbReference>
<dbReference type="CDD" id="cd00165">
    <property type="entry name" value="S4"/>
    <property type="match status" value="1"/>
</dbReference>
<evidence type="ECO:0000256" key="3">
    <source>
        <dbReference type="PIRSR" id="PIRSR606225-1"/>
    </source>
</evidence>
<comment type="caution">
    <text evidence="7">The sequence shown here is derived from an EMBL/GenBank/DDBJ whole genome shotgun (WGS) entry which is preliminary data.</text>
</comment>
<dbReference type="SUPFAM" id="SSF55120">
    <property type="entry name" value="Pseudouridine synthase"/>
    <property type="match status" value="1"/>
</dbReference>
<dbReference type="CDD" id="cd02869">
    <property type="entry name" value="PseudoU_synth_RluA_like"/>
    <property type="match status" value="1"/>
</dbReference>
<proteinExistence type="inferred from homology"/>
<dbReference type="SUPFAM" id="SSF55174">
    <property type="entry name" value="Alpha-L RNA-binding motif"/>
    <property type="match status" value="1"/>
</dbReference>
<dbReference type="NCBIfam" id="TIGR00005">
    <property type="entry name" value="rluA_subfam"/>
    <property type="match status" value="1"/>
</dbReference>
<accession>A0A7C4LMT3</accession>
<dbReference type="GO" id="GO:0003723">
    <property type="term" value="F:RNA binding"/>
    <property type="evidence" value="ECO:0007669"/>
    <property type="project" value="UniProtKB-KW"/>
</dbReference>
<comment type="similarity">
    <text evidence="1 5">Belongs to the pseudouridine synthase RluA family.</text>
</comment>
<dbReference type="Pfam" id="PF00849">
    <property type="entry name" value="PseudoU_synth_2"/>
    <property type="match status" value="1"/>
</dbReference>
<feature type="domain" description="RNA-binding S4" evidence="6">
    <location>
        <begin position="29"/>
        <end position="93"/>
    </location>
</feature>
<dbReference type="Pfam" id="PF01479">
    <property type="entry name" value="S4"/>
    <property type="match status" value="1"/>
</dbReference>
<sequence length="342" mass="39210">MTEQQPFIDPAERAAPPVQLTVEARAHGWRIDHYLSRHFSNFSRAAIQRAIEQQHALVNGLPVKPSRRLRINDCVSFRLPPEPDRSIPPENIPLDVMYDDEAIVVINKPAGMIVHPGRGNYRGTLAGALQFHFDQLSDAAGQHRAGIVHRLDRDTTGVLVVAKNNAIHHHLSRQFEERTVEKEYRALVWGEVEFDRDYLETHVRVSLRNRERMMVCPPGDRSRHAATFYEVLERFRGFTWMRLCPQTGRTHQLRVHMHHLGHPIVADRLYEGRSALKLSDLVEQLPAERDAVLIERQALHALRLSFDHPVTGRRLEFEAPLPADLQRALDAVRAYCSPTPAR</sequence>
<dbReference type="InterPro" id="IPR020103">
    <property type="entry name" value="PsdUridine_synth_cat_dom_sf"/>
</dbReference>
<dbReference type="PROSITE" id="PS50889">
    <property type="entry name" value="S4"/>
    <property type="match status" value="1"/>
</dbReference>
<dbReference type="EC" id="5.4.99.-" evidence="5"/>
<dbReference type="InterPro" id="IPR036986">
    <property type="entry name" value="S4_RNA-bd_sf"/>
</dbReference>